<keyword evidence="8" id="KW-0677">Repeat</keyword>
<dbReference type="PANTHER" id="PTHR21098">
    <property type="entry name" value="RIBOFLAVIN SYNTHASE ALPHA CHAIN"/>
    <property type="match status" value="1"/>
</dbReference>
<dbReference type="STRING" id="1349421.OI18_05105"/>
<organism evidence="12 13">
    <name type="scientific">Flavihumibacter solisilvae</name>
    <dbReference type="NCBI Taxonomy" id="1349421"/>
    <lineage>
        <taxon>Bacteria</taxon>
        <taxon>Pseudomonadati</taxon>
        <taxon>Bacteroidota</taxon>
        <taxon>Chitinophagia</taxon>
        <taxon>Chitinophagales</taxon>
        <taxon>Chitinophagaceae</taxon>
        <taxon>Flavihumibacter</taxon>
    </lineage>
</organism>
<dbReference type="NCBIfam" id="NF006767">
    <property type="entry name" value="PRK09289.1"/>
    <property type="match status" value="1"/>
</dbReference>
<name>A0A0C1IN29_9BACT</name>
<feature type="domain" description="Lumazine-binding" evidence="11">
    <location>
        <begin position="1"/>
        <end position="95"/>
    </location>
</feature>
<comment type="function">
    <text evidence="2">Catalyzes the dismutation of two molecules of 6,7-dimethyl-8-ribityllumazine, resulting in the formation of riboflavin and 5-amino-6-(D-ribitylamino)uracil.</text>
</comment>
<dbReference type="AlphaFoldDB" id="A0A0C1IN29"/>
<evidence type="ECO:0000256" key="9">
    <source>
        <dbReference type="NCBIfam" id="TIGR00187"/>
    </source>
</evidence>
<comment type="caution">
    <text evidence="12">The sequence shown here is derived from an EMBL/GenBank/DDBJ whole genome shotgun (WGS) entry which is preliminary data.</text>
</comment>
<evidence type="ECO:0000256" key="10">
    <source>
        <dbReference type="PROSITE-ProRule" id="PRU00524"/>
    </source>
</evidence>
<dbReference type="FunFam" id="2.40.30.20:FF:000004">
    <property type="entry name" value="Riboflavin synthase, alpha subunit"/>
    <property type="match status" value="1"/>
</dbReference>
<dbReference type="Pfam" id="PF00677">
    <property type="entry name" value="Lum_binding"/>
    <property type="match status" value="2"/>
</dbReference>
<evidence type="ECO:0000256" key="7">
    <source>
        <dbReference type="ARBA" id="ARBA00022679"/>
    </source>
</evidence>
<evidence type="ECO:0000313" key="13">
    <source>
        <dbReference type="Proteomes" id="UP000031408"/>
    </source>
</evidence>
<dbReference type="EMBL" id="JSVC01000005">
    <property type="protein sequence ID" value="KIC95635.1"/>
    <property type="molecule type" value="Genomic_DNA"/>
</dbReference>
<evidence type="ECO:0000256" key="3">
    <source>
        <dbReference type="ARBA" id="ARBA00004887"/>
    </source>
</evidence>
<evidence type="ECO:0000313" key="12">
    <source>
        <dbReference type="EMBL" id="KIC95635.1"/>
    </source>
</evidence>
<dbReference type="GO" id="GO:0009231">
    <property type="term" value="P:riboflavin biosynthetic process"/>
    <property type="evidence" value="ECO:0007669"/>
    <property type="project" value="UniProtKB-KW"/>
</dbReference>
<evidence type="ECO:0000256" key="8">
    <source>
        <dbReference type="ARBA" id="ARBA00022737"/>
    </source>
</evidence>
<dbReference type="Gene3D" id="2.40.30.20">
    <property type="match status" value="2"/>
</dbReference>
<evidence type="ECO:0000256" key="2">
    <source>
        <dbReference type="ARBA" id="ARBA00002803"/>
    </source>
</evidence>
<gene>
    <name evidence="12" type="ORF">OI18_05105</name>
</gene>
<keyword evidence="7" id="KW-0808">Transferase</keyword>
<evidence type="ECO:0000256" key="1">
    <source>
        <dbReference type="ARBA" id="ARBA00000968"/>
    </source>
</evidence>
<keyword evidence="13" id="KW-1185">Reference proteome</keyword>
<dbReference type="InterPro" id="IPR001783">
    <property type="entry name" value="Lumazine-bd"/>
</dbReference>
<evidence type="ECO:0000256" key="4">
    <source>
        <dbReference type="ARBA" id="ARBA00012827"/>
    </source>
</evidence>
<dbReference type="CDD" id="cd00402">
    <property type="entry name" value="Riboflavin_synthase_like"/>
    <property type="match status" value="1"/>
</dbReference>
<feature type="repeat" description="Lumazine-binding" evidence="10">
    <location>
        <begin position="1"/>
        <end position="95"/>
    </location>
</feature>
<evidence type="ECO:0000259" key="11">
    <source>
        <dbReference type="PROSITE" id="PS51177"/>
    </source>
</evidence>
<dbReference type="PROSITE" id="PS51177">
    <property type="entry name" value="LUMAZINE_BIND"/>
    <property type="match status" value="2"/>
</dbReference>
<feature type="domain" description="Lumazine-binding" evidence="11">
    <location>
        <begin position="96"/>
        <end position="192"/>
    </location>
</feature>
<dbReference type="InterPro" id="IPR017938">
    <property type="entry name" value="Riboflavin_synthase-like_b-brl"/>
</dbReference>
<evidence type="ECO:0000256" key="6">
    <source>
        <dbReference type="ARBA" id="ARBA00022619"/>
    </source>
</evidence>
<accession>A0A0C1IN29</accession>
<dbReference type="EC" id="2.5.1.9" evidence="4 9"/>
<protein>
    <recommendedName>
        <fullName evidence="5 9">Riboflavin synthase</fullName>
        <ecNumber evidence="4 9">2.5.1.9</ecNumber>
    </recommendedName>
</protein>
<dbReference type="GO" id="GO:0004746">
    <property type="term" value="F:riboflavin synthase activity"/>
    <property type="evidence" value="ECO:0007669"/>
    <property type="project" value="UniProtKB-UniRule"/>
</dbReference>
<dbReference type="Proteomes" id="UP000031408">
    <property type="component" value="Unassembled WGS sequence"/>
</dbReference>
<comment type="pathway">
    <text evidence="3">Cofactor biosynthesis; riboflavin biosynthesis; riboflavin from 2-hydroxy-3-oxobutyl phosphate and 5-amino-6-(D-ribitylamino)uracil: step 2/2.</text>
</comment>
<feature type="repeat" description="Lumazine-binding" evidence="10">
    <location>
        <begin position="96"/>
        <end position="192"/>
    </location>
</feature>
<sequence length="200" mass="21977">MFTGIIEATGIIASSEASGTNRVLWISSPVSHELKIDQSVSHDGVCLTVDAVAEGMHRVTAIAETLDKTTMHNWKTGDQVNLERCMIANGRLDGHIVQGHVDCTATCISKINREGSWEFRFRIPDNFANLIIEKGSISLNGISLTIFGISRNEFTVAIIPYTYSFTTMGRLEPGALVNIEFDMIGKYINRISQNALQPMG</sequence>
<dbReference type="InterPro" id="IPR023366">
    <property type="entry name" value="ATP_synth_asu-like_sf"/>
</dbReference>
<dbReference type="SUPFAM" id="SSF63380">
    <property type="entry name" value="Riboflavin synthase domain-like"/>
    <property type="match status" value="2"/>
</dbReference>
<dbReference type="RefSeq" id="WP_039137753.1">
    <property type="nucleotide sequence ID" value="NZ_JSVC01000005.1"/>
</dbReference>
<keyword evidence="6" id="KW-0686">Riboflavin biosynthesis</keyword>
<dbReference type="NCBIfam" id="TIGR00187">
    <property type="entry name" value="ribE"/>
    <property type="match status" value="1"/>
</dbReference>
<proteinExistence type="predicted"/>
<dbReference type="InterPro" id="IPR026017">
    <property type="entry name" value="Lumazine-bd_dom"/>
</dbReference>
<comment type="catalytic activity">
    <reaction evidence="1">
        <text>2 6,7-dimethyl-8-(1-D-ribityl)lumazine + H(+) = 5-amino-6-(D-ribitylamino)uracil + riboflavin</text>
        <dbReference type="Rhea" id="RHEA:20772"/>
        <dbReference type="ChEBI" id="CHEBI:15378"/>
        <dbReference type="ChEBI" id="CHEBI:15934"/>
        <dbReference type="ChEBI" id="CHEBI:57986"/>
        <dbReference type="ChEBI" id="CHEBI:58201"/>
        <dbReference type="EC" id="2.5.1.9"/>
    </reaction>
</comment>
<reference evidence="12 13" key="1">
    <citation type="submission" date="2014-11" db="EMBL/GenBank/DDBJ databases">
        <title>Genome sequence of Flavihumibacter solisilvae 3-3.</title>
        <authorList>
            <person name="Zhou G."/>
            <person name="Li M."/>
            <person name="Wang G."/>
        </authorList>
    </citation>
    <scope>NUCLEOTIDE SEQUENCE [LARGE SCALE GENOMIC DNA]</scope>
    <source>
        <strain evidence="12 13">3-3</strain>
    </source>
</reference>
<dbReference type="PANTHER" id="PTHR21098:SF12">
    <property type="entry name" value="RIBOFLAVIN SYNTHASE"/>
    <property type="match status" value="1"/>
</dbReference>
<dbReference type="OrthoDB" id="9788537at2"/>
<dbReference type="PIRSF" id="PIRSF000498">
    <property type="entry name" value="Riboflavin_syn_A"/>
    <property type="match status" value="1"/>
</dbReference>
<evidence type="ECO:0000256" key="5">
    <source>
        <dbReference type="ARBA" id="ARBA00013950"/>
    </source>
</evidence>